<sequence length="67" mass="7600">MGNLTVDSAADSRCIFALRDPAAAERLLMLSWYGWCRATWKLFAFLQVRDLISVWARIVRCAMSGFA</sequence>
<comment type="caution">
    <text evidence="1">The sequence shown here is derived from an EMBL/GenBank/DDBJ whole genome shotgun (WGS) entry which is preliminary data.</text>
</comment>
<gene>
    <name evidence="1" type="ORF">PAPYR_10238</name>
</gene>
<proteinExistence type="predicted"/>
<protein>
    <submittedName>
        <fullName evidence="1">Uncharacterized protein</fullName>
    </submittedName>
</protein>
<keyword evidence="2" id="KW-1185">Reference proteome</keyword>
<evidence type="ECO:0000313" key="2">
    <source>
        <dbReference type="Proteomes" id="UP001141327"/>
    </source>
</evidence>
<dbReference type="Proteomes" id="UP001141327">
    <property type="component" value="Unassembled WGS sequence"/>
</dbReference>
<organism evidence="1 2">
    <name type="scientific">Paratrimastix pyriformis</name>
    <dbReference type="NCBI Taxonomy" id="342808"/>
    <lineage>
        <taxon>Eukaryota</taxon>
        <taxon>Metamonada</taxon>
        <taxon>Preaxostyla</taxon>
        <taxon>Paratrimastigidae</taxon>
        <taxon>Paratrimastix</taxon>
    </lineage>
</organism>
<evidence type="ECO:0000313" key="1">
    <source>
        <dbReference type="EMBL" id="KAJ4454943.1"/>
    </source>
</evidence>
<accession>A0ABQ8U872</accession>
<name>A0ABQ8U872_9EUKA</name>
<dbReference type="EMBL" id="JAPMOS010000127">
    <property type="protein sequence ID" value="KAJ4454943.1"/>
    <property type="molecule type" value="Genomic_DNA"/>
</dbReference>
<reference evidence="1" key="1">
    <citation type="journal article" date="2022" name="bioRxiv">
        <title>Genomics of Preaxostyla Flagellates Illuminates Evolutionary Transitions and the Path Towards Mitochondrial Loss.</title>
        <authorList>
            <person name="Novak L.V.F."/>
            <person name="Treitli S.C."/>
            <person name="Pyrih J."/>
            <person name="Halakuc P."/>
            <person name="Pipaliya S.V."/>
            <person name="Vacek V."/>
            <person name="Brzon O."/>
            <person name="Soukal P."/>
            <person name="Eme L."/>
            <person name="Dacks J.B."/>
            <person name="Karnkowska A."/>
            <person name="Elias M."/>
            <person name="Hampl V."/>
        </authorList>
    </citation>
    <scope>NUCLEOTIDE SEQUENCE</scope>
    <source>
        <strain evidence="1">RCP-MX</strain>
    </source>
</reference>